<name>A0A1Y5ZE06_9BACI</name>
<organism evidence="1 2">
    <name type="scientific">Bacillus pacificus</name>
    <dbReference type="NCBI Taxonomy" id="2026187"/>
    <lineage>
        <taxon>Bacteria</taxon>
        <taxon>Bacillati</taxon>
        <taxon>Bacillota</taxon>
        <taxon>Bacilli</taxon>
        <taxon>Bacillales</taxon>
        <taxon>Bacillaceae</taxon>
        <taxon>Bacillus</taxon>
        <taxon>Bacillus cereus group</taxon>
    </lineage>
</organism>
<sequence>MYFIIEETDFHIEGRLFFCLANYEKKEQNKKGPSLYRYK</sequence>
<protein>
    <submittedName>
        <fullName evidence="1">Uncharacterized protein</fullName>
    </submittedName>
</protein>
<proteinExistence type="predicted"/>
<accession>A0A1Y5ZE06</accession>
<dbReference type="EMBL" id="FWZB01000036">
    <property type="protein sequence ID" value="SMD94160.1"/>
    <property type="molecule type" value="Genomic_DNA"/>
</dbReference>
<evidence type="ECO:0000313" key="2">
    <source>
        <dbReference type="Proteomes" id="UP000194499"/>
    </source>
</evidence>
<evidence type="ECO:0000313" key="1">
    <source>
        <dbReference type="EMBL" id="SMD94160.1"/>
    </source>
</evidence>
<dbReference type="Proteomes" id="UP000194499">
    <property type="component" value="Unassembled WGS sequence"/>
</dbReference>
<reference evidence="2" key="1">
    <citation type="submission" date="2017-04" db="EMBL/GenBank/DDBJ databases">
        <authorList>
            <person name="Criscuolo A."/>
        </authorList>
    </citation>
    <scope>NUCLEOTIDE SEQUENCE [LARGE SCALE GENOMIC DNA]</scope>
</reference>
<dbReference type="AlphaFoldDB" id="A0A1Y5ZE06"/>
<gene>
    <name evidence="1" type="ORF">BACERE00191_01993</name>
</gene>